<evidence type="ECO:0000256" key="1">
    <source>
        <dbReference type="SAM" id="Phobius"/>
    </source>
</evidence>
<keyword evidence="1" id="KW-0472">Membrane</keyword>
<dbReference type="CDD" id="cd00729">
    <property type="entry name" value="rubredoxin_SM"/>
    <property type="match status" value="1"/>
</dbReference>
<feature type="transmembrane region" description="Helical" evidence="1">
    <location>
        <begin position="179"/>
        <end position="204"/>
    </location>
</feature>
<name>A0A1M5XCA0_9BACT</name>
<keyword evidence="1" id="KW-1133">Transmembrane helix</keyword>
<dbReference type="InterPro" id="IPR019251">
    <property type="entry name" value="DUF2231_TM"/>
</dbReference>
<dbReference type="STRING" id="1121409.SAMN02745124_02948"/>
<dbReference type="RefSeq" id="WP_073377323.1">
    <property type="nucleotide sequence ID" value="NZ_FQXS01000019.1"/>
</dbReference>
<feature type="transmembrane region" description="Helical" evidence="1">
    <location>
        <begin position="111"/>
        <end position="133"/>
    </location>
</feature>
<keyword evidence="1" id="KW-0812">Transmembrane</keyword>
<organism evidence="3 4">
    <name type="scientific">Desulfofustis glycolicus DSM 9705</name>
    <dbReference type="NCBI Taxonomy" id="1121409"/>
    <lineage>
        <taxon>Bacteria</taxon>
        <taxon>Pseudomonadati</taxon>
        <taxon>Thermodesulfobacteriota</taxon>
        <taxon>Desulfobulbia</taxon>
        <taxon>Desulfobulbales</taxon>
        <taxon>Desulfocapsaceae</taxon>
        <taxon>Desulfofustis</taxon>
    </lineage>
</organism>
<dbReference type="OrthoDB" id="9799749at2"/>
<dbReference type="SUPFAM" id="SSF57802">
    <property type="entry name" value="Rubredoxin-like"/>
    <property type="match status" value="1"/>
</dbReference>
<evidence type="ECO:0000313" key="3">
    <source>
        <dbReference type="EMBL" id="SHH97441.1"/>
    </source>
</evidence>
<dbReference type="Proteomes" id="UP000184139">
    <property type="component" value="Unassembled WGS sequence"/>
</dbReference>
<dbReference type="GO" id="GO:0005506">
    <property type="term" value="F:iron ion binding"/>
    <property type="evidence" value="ECO:0007669"/>
    <property type="project" value="InterPro"/>
</dbReference>
<feature type="transmembrane region" description="Helical" evidence="1">
    <location>
        <begin position="87"/>
        <end position="105"/>
    </location>
</feature>
<dbReference type="EMBL" id="FQXS01000019">
    <property type="protein sequence ID" value="SHH97441.1"/>
    <property type="molecule type" value="Genomic_DNA"/>
</dbReference>
<dbReference type="PROSITE" id="PS50903">
    <property type="entry name" value="RUBREDOXIN_LIKE"/>
    <property type="match status" value="1"/>
</dbReference>
<keyword evidence="4" id="KW-1185">Reference proteome</keyword>
<reference evidence="3 4" key="1">
    <citation type="submission" date="2016-11" db="EMBL/GenBank/DDBJ databases">
        <authorList>
            <person name="Jaros S."/>
            <person name="Januszkiewicz K."/>
            <person name="Wedrychowicz H."/>
        </authorList>
    </citation>
    <scope>NUCLEOTIDE SEQUENCE [LARGE SCALE GENOMIC DNA]</scope>
    <source>
        <strain evidence="3 4">DSM 9705</strain>
    </source>
</reference>
<dbReference type="Gene3D" id="2.20.28.10">
    <property type="match status" value="1"/>
</dbReference>
<feature type="domain" description="Rubredoxin-like" evidence="2">
    <location>
        <begin position="1"/>
        <end position="35"/>
    </location>
</feature>
<dbReference type="Pfam" id="PF09990">
    <property type="entry name" value="DUF2231"/>
    <property type="match status" value="1"/>
</dbReference>
<gene>
    <name evidence="3" type="ORF">SAMN02745124_02948</name>
</gene>
<protein>
    <submittedName>
        <fullName evidence="3">Predicted membrane protein</fullName>
    </submittedName>
</protein>
<feature type="transmembrane region" description="Helical" evidence="1">
    <location>
        <begin position="145"/>
        <end position="167"/>
    </location>
</feature>
<accession>A0A1M5XCA0</accession>
<evidence type="ECO:0000313" key="4">
    <source>
        <dbReference type="Proteomes" id="UP000184139"/>
    </source>
</evidence>
<proteinExistence type="predicted"/>
<dbReference type="InterPro" id="IPR048574">
    <property type="entry name" value="RUBY_RBDX"/>
</dbReference>
<dbReference type="AlphaFoldDB" id="A0A1M5XCA0"/>
<evidence type="ECO:0000259" key="2">
    <source>
        <dbReference type="PROSITE" id="PS50903"/>
    </source>
</evidence>
<dbReference type="InterPro" id="IPR024934">
    <property type="entry name" value="Rubredoxin-like_dom"/>
</dbReference>
<sequence length="206" mass="21772">MKKWECTVCGYVHEGDAPPETCPVCGAGAEYFKELVDESEPAASSSAAPDAPAAPAAATGGQPAPSGIAGLVLKYHLHPISVHTPNGVLPLALVFLVIALVFSVATFEQAAFYNLVFVLLTMPVVLVTGYLEWKNRYKKVMTKIFATKIAASVIVSACLIAMIVWRLVDPQVLTSPGRWIYLLLGATMVGAAGLAGHMGGKLVFKD</sequence>
<dbReference type="Pfam" id="PF21349">
    <property type="entry name" value="RUBY_RBDX"/>
    <property type="match status" value="1"/>
</dbReference>